<keyword evidence="4 7" id="KW-0256">Endoplasmic reticulum</keyword>
<keyword evidence="6 7" id="KW-0472">Membrane</keyword>
<accession>A0AAN7YUC4</accession>
<feature type="transmembrane region" description="Helical" evidence="7">
    <location>
        <begin position="141"/>
        <end position="162"/>
    </location>
</feature>
<dbReference type="GO" id="GO:0005789">
    <property type="term" value="C:endoplasmic reticulum membrane"/>
    <property type="evidence" value="ECO:0007669"/>
    <property type="project" value="UniProtKB-SubCell"/>
</dbReference>
<gene>
    <name evidence="9" type="ORF">RB653_008835</name>
</gene>
<evidence type="ECO:0000256" key="1">
    <source>
        <dbReference type="ARBA" id="ARBA00004477"/>
    </source>
</evidence>
<comment type="subcellular location">
    <subcellularLocation>
        <location evidence="1 7">Endoplasmic reticulum membrane</location>
        <topology evidence="1 7">Multi-pass membrane protein</topology>
    </subcellularLocation>
</comment>
<organism evidence="9 10">
    <name type="scientific">Dictyostelium firmibasis</name>
    <dbReference type="NCBI Taxonomy" id="79012"/>
    <lineage>
        <taxon>Eukaryota</taxon>
        <taxon>Amoebozoa</taxon>
        <taxon>Evosea</taxon>
        <taxon>Eumycetozoa</taxon>
        <taxon>Dictyostelia</taxon>
        <taxon>Dictyosteliales</taxon>
        <taxon>Dictyosteliaceae</taxon>
        <taxon>Dictyostelium</taxon>
    </lineage>
</organism>
<dbReference type="EMBL" id="JAVFKY010000003">
    <property type="protein sequence ID" value="KAK5579156.1"/>
    <property type="molecule type" value="Genomic_DNA"/>
</dbReference>
<feature type="transmembrane region" description="Helical" evidence="7">
    <location>
        <begin position="99"/>
        <end position="129"/>
    </location>
</feature>
<comment type="similarity">
    <text evidence="2 7">Belongs to the derlin family.</text>
</comment>
<keyword evidence="5 7" id="KW-1133">Transmembrane helix</keyword>
<keyword evidence="10" id="KW-1185">Reference proteome</keyword>
<feature type="transmembrane region" description="Helical" evidence="7">
    <location>
        <begin position="17"/>
        <end position="40"/>
    </location>
</feature>
<dbReference type="Pfam" id="PF04511">
    <property type="entry name" value="DER1"/>
    <property type="match status" value="1"/>
</dbReference>
<sequence>MEGVKDWFNSIPPVSRYLFAIFLGIPVLASLGLISFYSLYLDFSLTFKHFHLWRLISAPCIISSLGPMFLFNLIFFYQYTTRLEGINFSGKSDDYLFCISFISACNVIFGLIFEYRFLGTMTIMSLIYIYSRMNANGTSNFYGFFSFKTIYLPWVFLVAHFLQTGHPPYSDFLAIISGHIFFYLTDIYPKSNGVAPLIKTPKIFTKIFNKNDRNPTNVATDPRTGRPVEAQGHRWGQGQRLN</sequence>
<keyword evidence="3 7" id="KW-0812">Transmembrane</keyword>
<protein>
    <recommendedName>
        <fullName evidence="7">Derlin</fullName>
    </recommendedName>
</protein>
<name>A0AAN7YUC4_9MYCE</name>
<dbReference type="GO" id="GO:0006950">
    <property type="term" value="P:response to stress"/>
    <property type="evidence" value="ECO:0007669"/>
    <property type="project" value="UniProtKB-ARBA"/>
</dbReference>
<dbReference type="AlphaFoldDB" id="A0AAN7YUC4"/>
<evidence type="ECO:0000256" key="6">
    <source>
        <dbReference type="ARBA" id="ARBA00023136"/>
    </source>
</evidence>
<feature type="transmembrane region" description="Helical" evidence="7">
    <location>
        <begin position="168"/>
        <end position="185"/>
    </location>
</feature>
<comment type="caution">
    <text evidence="9">The sequence shown here is derived from an EMBL/GenBank/DDBJ whole genome shotgun (WGS) entry which is preliminary data.</text>
</comment>
<evidence type="ECO:0000313" key="10">
    <source>
        <dbReference type="Proteomes" id="UP001344447"/>
    </source>
</evidence>
<evidence type="ECO:0000256" key="4">
    <source>
        <dbReference type="ARBA" id="ARBA00022824"/>
    </source>
</evidence>
<dbReference type="SUPFAM" id="SSF144091">
    <property type="entry name" value="Rhomboid-like"/>
    <property type="match status" value="1"/>
</dbReference>
<evidence type="ECO:0000256" key="8">
    <source>
        <dbReference type="SAM" id="MobiDB-lite"/>
    </source>
</evidence>
<dbReference type="InterPro" id="IPR035952">
    <property type="entry name" value="Rhomboid-like_sf"/>
</dbReference>
<evidence type="ECO:0000256" key="3">
    <source>
        <dbReference type="ARBA" id="ARBA00022692"/>
    </source>
</evidence>
<comment type="function">
    <text evidence="7">May be involved in the degradation of misfolded endoplasmic reticulum (ER) luminal proteins.</text>
</comment>
<feature type="region of interest" description="Disordered" evidence="8">
    <location>
        <begin position="214"/>
        <end position="242"/>
    </location>
</feature>
<evidence type="ECO:0000256" key="2">
    <source>
        <dbReference type="ARBA" id="ARBA00008917"/>
    </source>
</evidence>
<reference evidence="9 10" key="1">
    <citation type="submission" date="2023-11" db="EMBL/GenBank/DDBJ databases">
        <title>Dfirmibasis_genome.</title>
        <authorList>
            <person name="Edelbroek B."/>
            <person name="Kjellin J."/>
            <person name="Jerlstrom-Hultqvist J."/>
            <person name="Soderbom F."/>
        </authorList>
    </citation>
    <scope>NUCLEOTIDE SEQUENCE [LARGE SCALE GENOMIC DNA]</scope>
    <source>
        <strain evidence="9 10">TNS-C-14</strain>
    </source>
</reference>
<evidence type="ECO:0000256" key="7">
    <source>
        <dbReference type="RuleBase" id="RU363059"/>
    </source>
</evidence>
<proteinExistence type="inferred from homology"/>
<dbReference type="Proteomes" id="UP001344447">
    <property type="component" value="Unassembled WGS sequence"/>
</dbReference>
<feature type="transmembrane region" description="Helical" evidence="7">
    <location>
        <begin position="52"/>
        <end position="79"/>
    </location>
</feature>
<dbReference type="PANTHER" id="PTHR11009">
    <property type="entry name" value="DER1-LIKE PROTEIN, DERLIN"/>
    <property type="match status" value="1"/>
</dbReference>
<dbReference type="InterPro" id="IPR007599">
    <property type="entry name" value="DER1"/>
</dbReference>
<evidence type="ECO:0000256" key="5">
    <source>
        <dbReference type="ARBA" id="ARBA00022989"/>
    </source>
</evidence>
<evidence type="ECO:0000313" key="9">
    <source>
        <dbReference type="EMBL" id="KAK5579156.1"/>
    </source>
</evidence>